<dbReference type="Pfam" id="PF01978">
    <property type="entry name" value="TrmB"/>
    <property type="match status" value="1"/>
</dbReference>
<dbReference type="EMBL" id="CP037968">
    <property type="protein sequence ID" value="QYZ78774.1"/>
    <property type="molecule type" value="Genomic_DNA"/>
</dbReference>
<reference evidence="2" key="1">
    <citation type="journal article" date="2005" name="Int. J. Syst. Evol. Microbiol.">
        <title>Methanofollis formosanus sp. nov., isolated from a fish pond.</title>
        <authorList>
            <person name="Wu S.Y."/>
            <person name="Chen S.C."/>
            <person name="Lai M.C."/>
        </authorList>
    </citation>
    <scope>NUCLEOTIDE SEQUENCE</scope>
    <source>
        <strain evidence="2">ML15</strain>
    </source>
</reference>
<name>A0A8G1A1Q3_9EURY</name>
<dbReference type="PANTHER" id="PTHR34293">
    <property type="entry name" value="HTH-TYPE TRANSCRIPTIONAL REGULATOR TRMBL2"/>
    <property type="match status" value="1"/>
</dbReference>
<dbReference type="SUPFAM" id="SSF46785">
    <property type="entry name" value="Winged helix' DNA-binding domain"/>
    <property type="match status" value="1"/>
</dbReference>
<dbReference type="AlphaFoldDB" id="A0A8G1A1Q3"/>
<proteinExistence type="predicted"/>
<organism evidence="2 3">
    <name type="scientific">Methanofollis formosanus</name>
    <dbReference type="NCBI Taxonomy" id="299308"/>
    <lineage>
        <taxon>Archaea</taxon>
        <taxon>Methanobacteriati</taxon>
        <taxon>Methanobacteriota</taxon>
        <taxon>Stenosarchaea group</taxon>
        <taxon>Methanomicrobia</taxon>
        <taxon>Methanomicrobiales</taxon>
        <taxon>Methanomicrobiaceae</taxon>
        <taxon>Methanofollis</taxon>
    </lineage>
</organism>
<dbReference type="Gene3D" id="1.10.10.10">
    <property type="entry name" value="Winged helix-like DNA-binding domain superfamily/Winged helix DNA-binding domain"/>
    <property type="match status" value="1"/>
</dbReference>
<dbReference type="KEGG" id="mfk:E2N92_04690"/>
<dbReference type="InterPro" id="IPR036390">
    <property type="entry name" value="WH_DNA-bd_sf"/>
</dbReference>
<evidence type="ECO:0000313" key="3">
    <source>
        <dbReference type="Proteomes" id="UP000826709"/>
    </source>
</evidence>
<dbReference type="InterPro" id="IPR002831">
    <property type="entry name" value="Tscrpt_reg_TrmB_N"/>
</dbReference>
<accession>A0A8G1A1Q3</accession>
<dbReference type="Proteomes" id="UP000826709">
    <property type="component" value="Chromosome"/>
</dbReference>
<sequence length="289" mass="32990">MNKAFMQIPGVQHRDIRGMQLAGLQNIISSGFQEMTMTDDPVACLKAIGWNEYEARTYVALVGMGEGTARTISELSGVPRGKIYQILNALVRKSYLDVQHGTPTRYAAVAPEEVLGAIRDDFNRDLNRATDALKRIGSEYPHRSLIWSLHSEWAIKNRVRQMIDRAEHEIIVLSAYPEYLRQFASVLKEAGKRCDLSVIVDDRWKFSGMRFPIHEVPEAHQKIIENYVTDYTADEFTVKGDLTLVIDRQEWISVMRIGERREAVTSTTPAMVRMLMGEVIEMLNAEEER</sequence>
<dbReference type="InterPro" id="IPR036388">
    <property type="entry name" value="WH-like_DNA-bd_sf"/>
</dbReference>
<protein>
    <recommendedName>
        <fullName evidence="1">Transcription regulator TrmB N-terminal domain-containing protein</fullName>
    </recommendedName>
</protein>
<reference evidence="2" key="2">
    <citation type="submission" date="2019-03" db="EMBL/GenBank/DDBJ databases">
        <authorList>
            <person name="Chen S.-C."/>
            <person name="Wu S.-Y."/>
            <person name="Lai M.-C."/>
        </authorList>
    </citation>
    <scope>NUCLEOTIDE SEQUENCE</scope>
    <source>
        <strain evidence="2">ML15</strain>
    </source>
</reference>
<dbReference type="PANTHER" id="PTHR34293:SF1">
    <property type="entry name" value="HTH-TYPE TRANSCRIPTIONAL REGULATOR TRMBL2"/>
    <property type="match status" value="1"/>
</dbReference>
<evidence type="ECO:0000313" key="2">
    <source>
        <dbReference type="EMBL" id="QYZ78774.1"/>
    </source>
</evidence>
<evidence type="ECO:0000259" key="1">
    <source>
        <dbReference type="Pfam" id="PF01978"/>
    </source>
</evidence>
<keyword evidence="3" id="KW-1185">Reference proteome</keyword>
<feature type="domain" description="Transcription regulator TrmB N-terminal" evidence="1">
    <location>
        <begin position="45"/>
        <end position="112"/>
    </location>
</feature>
<gene>
    <name evidence="2" type="ORF">E2N92_04690</name>
</gene>
<dbReference type="InterPro" id="IPR051797">
    <property type="entry name" value="TrmB-like"/>
</dbReference>